<keyword evidence="2" id="KW-1185">Reference proteome</keyword>
<evidence type="ECO:0000313" key="2">
    <source>
        <dbReference type="Proteomes" id="UP001626550"/>
    </source>
</evidence>
<reference evidence="1 2" key="1">
    <citation type="submission" date="2024-11" db="EMBL/GenBank/DDBJ databases">
        <title>Adaptive evolution of stress response genes in parasites aligns with host niche diversity.</title>
        <authorList>
            <person name="Hahn C."/>
            <person name="Resl P."/>
        </authorList>
    </citation>
    <scope>NUCLEOTIDE SEQUENCE [LARGE SCALE GENOMIC DNA]</scope>
    <source>
        <strain evidence="1">EGGRZ-B1_66</strain>
        <tissue evidence="1">Body</tissue>
    </source>
</reference>
<dbReference type="EMBL" id="JBJKFK010007744">
    <property type="protein sequence ID" value="KAL3307296.1"/>
    <property type="molecule type" value="Genomic_DNA"/>
</dbReference>
<accession>A0ABD2PNI8</accession>
<name>A0ABD2PNI8_9PLAT</name>
<protein>
    <submittedName>
        <fullName evidence="1">Uncharacterized protein</fullName>
    </submittedName>
</protein>
<evidence type="ECO:0000313" key="1">
    <source>
        <dbReference type="EMBL" id="KAL3307296.1"/>
    </source>
</evidence>
<proteinExistence type="predicted"/>
<gene>
    <name evidence="1" type="ORF">Ciccas_014194</name>
</gene>
<organism evidence="1 2">
    <name type="scientific">Cichlidogyrus casuarinus</name>
    <dbReference type="NCBI Taxonomy" id="1844966"/>
    <lineage>
        <taxon>Eukaryota</taxon>
        <taxon>Metazoa</taxon>
        <taxon>Spiralia</taxon>
        <taxon>Lophotrochozoa</taxon>
        <taxon>Platyhelminthes</taxon>
        <taxon>Monogenea</taxon>
        <taxon>Monopisthocotylea</taxon>
        <taxon>Dactylogyridea</taxon>
        <taxon>Ancyrocephalidae</taxon>
        <taxon>Cichlidogyrus</taxon>
    </lineage>
</organism>
<dbReference type="AlphaFoldDB" id="A0ABD2PNI8"/>
<comment type="caution">
    <text evidence="1">The sequence shown here is derived from an EMBL/GenBank/DDBJ whole genome shotgun (WGS) entry which is preliminary data.</text>
</comment>
<sequence length="67" mass="7177">MKVGWKPVEENEKGVAVCKVGSHDTPEDRAGPKSPPTEGFVTRVRVAVRINEPYVIAGDDESIGGLT</sequence>
<dbReference type="Proteomes" id="UP001626550">
    <property type="component" value="Unassembled WGS sequence"/>
</dbReference>